<feature type="non-terminal residue" evidence="1">
    <location>
        <position position="243"/>
    </location>
</feature>
<dbReference type="AlphaFoldDB" id="A0A382VW46"/>
<dbReference type="EMBL" id="UINC01154763">
    <property type="protein sequence ID" value="SVD50225.1"/>
    <property type="molecule type" value="Genomic_DNA"/>
</dbReference>
<feature type="non-terminal residue" evidence="1">
    <location>
        <position position="1"/>
    </location>
</feature>
<dbReference type="InterPro" id="IPR036514">
    <property type="entry name" value="SGNH_hydro_sf"/>
</dbReference>
<protein>
    <recommendedName>
        <fullName evidence="2">SGNH hydrolase-type esterase domain-containing protein</fullName>
    </recommendedName>
</protein>
<dbReference type="SUPFAM" id="SSF52266">
    <property type="entry name" value="SGNH hydrolase"/>
    <property type="match status" value="1"/>
</dbReference>
<gene>
    <name evidence="1" type="ORF">METZ01_LOCUS403079</name>
</gene>
<evidence type="ECO:0000313" key="1">
    <source>
        <dbReference type="EMBL" id="SVD50225.1"/>
    </source>
</evidence>
<accession>A0A382VW46</accession>
<dbReference type="Gene3D" id="3.40.50.1110">
    <property type="entry name" value="SGNH hydrolase"/>
    <property type="match status" value="1"/>
</dbReference>
<proteinExistence type="predicted"/>
<sequence length="243" mass="27019">MKITVSLVYAVIVLSGIILIPNAFAENVPDWVKNTAGWWATDAISETEFVNAIEYLVKENIIQVNVSQTSETSQGVPDWVKNTAGWWAEDAISETEFVNAVAYLVKVGIIIIETNENEKHPNQNPMELLNDLSFLKHIVIPDNQSKHFINSDGFRSPEISENKPSNTFRVFIVGGSTTYGAGVNDANTIPSLLQKKIDEKNYAQTIEVINAGFQGARSIEEVKLVKEKLLDFAPDIIIVYDGY</sequence>
<name>A0A382VW46_9ZZZZ</name>
<reference evidence="1" key="1">
    <citation type="submission" date="2018-05" db="EMBL/GenBank/DDBJ databases">
        <authorList>
            <person name="Lanie J.A."/>
            <person name="Ng W.-L."/>
            <person name="Kazmierczak K.M."/>
            <person name="Andrzejewski T.M."/>
            <person name="Davidsen T.M."/>
            <person name="Wayne K.J."/>
            <person name="Tettelin H."/>
            <person name="Glass J.I."/>
            <person name="Rusch D."/>
            <person name="Podicherti R."/>
            <person name="Tsui H.-C.T."/>
            <person name="Winkler M.E."/>
        </authorList>
    </citation>
    <scope>NUCLEOTIDE SEQUENCE</scope>
</reference>
<evidence type="ECO:0008006" key="2">
    <source>
        <dbReference type="Google" id="ProtNLM"/>
    </source>
</evidence>
<organism evidence="1">
    <name type="scientific">marine metagenome</name>
    <dbReference type="NCBI Taxonomy" id="408172"/>
    <lineage>
        <taxon>unclassified sequences</taxon>
        <taxon>metagenomes</taxon>
        <taxon>ecological metagenomes</taxon>
    </lineage>
</organism>